<keyword evidence="5" id="KW-1185">Reference proteome</keyword>
<name>A0A813LF87_POLGL</name>
<evidence type="ECO:0000313" key="5">
    <source>
        <dbReference type="Proteomes" id="UP000654075"/>
    </source>
</evidence>
<dbReference type="Proteomes" id="UP000654075">
    <property type="component" value="Unassembled WGS sequence"/>
</dbReference>
<dbReference type="EMBL" id="CAJNNV010030995">
    <property type="protein sequence ID" value="CAE8634380.1"/>
    <property type="molecule type" value="Genomic_DNA"/>
</dbReference>
<dbReference type="Proteomes" id="UP000626109">
    <property type="component" value="Unassembled WGS sequence"/>
</dbReference>
<feature type="transmembrane region" description="Helical" evidence="1">
    <location>
        <begin position="131"/>
        <end position="155"/>
    </location>
</feature>
<protein>
    <submittedName>
        <fullName evidence="3">Uncharacterized protein</fullName>
    </submittedName>
</protein>
<feature type="transmembrane region" description="Helical" evidence="1">
    <location>
        <begin position="24"/>
        <end position="45"/>
    </location>
</feature>
<accession>A0A813LF87</accession>
<evidence type="ECO:0000313" key="3">
    <source>
        <dbReference type="EMBL" id="CAE8729919.1"/>
    </source>
</evidence>
<proteinExistence type="predicted"/>
<dbReference type="AlphaFoldDB" id="A0A813LF87"/>
<reference evidence="3" key="1">
    <citation type="submission" date="2021-02" db="EMBL/GenBank/DDBJ databases">
        <authorList>
            <person name="Dougan E. K."/>
            <person name="Rhodes N."/>
            <person name="Thang M."/>
            <person name="Chan C."/>
        </authorList>
    </citation>
    <scope>NUCLEOTIDE SEQUENCE</scope>
</reference>
<keyword evidence="1" id="KW-1133">Transmembrane helix</keyword>
<sequence length="185" mass="20001">MPMTTDDDGAGCRCSDPSLDRFSLGMYVLGAITSVGLFCLGFLMLKLPFENAQAYNAGQWLGSMSQGLCIMFFSLISFVENIYSSRVMNRNFGFLTHMLGRGMFYLLMGIYSIPVVEILNEISKADNSQGVAAGIALAGVILAFFASVLHCVVFVRQYQSPEKFVAFGGQGNVIGSQSSDPPAKV</sequence>
<dbReference type="EMBL" id="CAJNNW010035767">
    <property type="protein sequence ID" value="CAE8729919.1"/>
    <property type="molecule type" value="Genomic_DNA"/>
</dbReference>
<evidence type="ECO:0000313" key="4">
    <source>
        <dbReference type="Proteomes" id="UP000626109"/>
    </source>
</evidence>
<keyword evidence="1" id="KW-0472">Membrane</keyword>
<keyword evidence="1" id="KW-0812">Transmembrane</keyword>
<evidence type="ECO:0000256" key="1">
    <source>
        <dbReference type="SAM" id="Phobius"/>
    </source>
</evidence>
<feature type="transmembrane region" description="Helical" evidence="1">
    <location>
        <begin position="91"/>
        <end position="111"/>
    </location>
</feature>
<feature type="transmembrane region" description="Helical" evidence="1">
    <location>
        <begin position="57"/>
        <end position="79"/>
    </location>
</feature>
<comment type="caution">
    <text evidence="3">The sequence shown here is derived from an EMBL/GenBank/DDBJ whole genome shotgun (WGS) entry which is preliminary data.</text>
</comment>
<evidence type="ECO:0000313" key="2">
    <source>
        <dbReference type="EMBL" id="CAE8634380.1"/>
    </source>
</evidence>
<dbReference type="OrthoDB" id="423534at2759"/>
<gene>
    <name evidence="2" type="ORF">PGLA1383_LOCUS50029</name>
    <name evidence="3" type="ORF">PGLA2088_LOCUS45567</name>
</gene>
<organism evidence="3 4">
    <name type="scientific">Polarella glacialis</name>
    <name type="common">Dinoflagellate</name>
    <dbReference type="NCBI Taxonomy" id="89957"/>
    <lineage>
        <taxon>Eukaryota</taxon>
        <taxon>Sar</taxon>
        <taxon>Alveolata</taxon>
        <taxon>Dinophyceae</taxon>
        <taxon>Suessiales</taxon>
        <taxon>Suessiaceae</taxon>
        <taxon>Polarella</taxon>
    </lineage>
</organism>